<comment type="similarity">
    <text evidence="3">Belongs to the very long-chain fatty acids dehydratase HACD family.</text>
</comment>
<dbReference type="GO" id="GO:0030497">
    <property type="term" value="P:fatty acid elongation"/>
    <property type="evidence" value="ECO:0007669"/>
    <property type="project" value="TreeGrafter"/>
</dbReference>
<keyword evidence="9" id="KW-0443">Lipid metabolism</keyword>
<dbReference type="GO" id="GO:0042761">
    <property type="term" value="P:very long-chain fatty acid biosynthetic process"/>
    <property type="evidence" value="ECO:0007669"/>
    <property type="project" value="TreeGrafter"/>
</dbReference>
<keyword evidence="7" id="KW-0276">Fatty acid metabolism</keyword>
<evidence type="ECO:0000256" key="10">
    <source>
        <dbReference type="ARBA" id="ARBA00023136"/>
    </source>
</evidence>
<protein>
    <recommendedName>
        <fullName evidence="4">very-long-chain (3R)-3-hydroxyacyl-CoA dehydratase</fullName>
        <ecNumber evidence="4">4.2.1.134</ecNumber>
    </recommendedName>
</protein>
<dbReference type="AlphaFoldDB" id="A0AAW2ZRB2"/>
<dbReference type="InterPro" id="IPR007482">
    <property type="entry name" value="Tyr_Pase-like_PTPLA"/>
</dbReference>
<dbReference type="EC" id="4.2.1.134" evidence="4"/>
<dbReference type="GO" id="GO:0005789">
    <property type="term" value="C:endoplasmic reticulum membrane"/>
    <property type="evidence" value="ECO:0007669"/>
    <property type="project" value="TreeGrafter"/>
</dbReference>
<evidence type="ECO:0000256" key="2">
    <source>
        <dbReference type="ARBA" id="ARBA00005194"/>
    </source>
</evidence>
<dbReference type="EMBL" id="JAOPGA020001780">
    <property type="protein sequence ID" value="KAL0491294.1"/>
    <property type="molecule type" value="Genomic_DNA"/>
</dbReference>
<keyword evidence="11" id="KW-0275">Fatty acid biosynthesis</keyword>
<evidence type="ECO:0000256" key="6">
    <source>
        <dbReference type="ARBA" id="ARBA00022692"/>
    </source>
</evidence>
<evidence type="ECO:0000256" key="4">
    <source>
        <dbReference type="ARBA" id="ARBA00013122"/>
    </source>
</evidence>
<evidence type="ECO:0000256" key="7">
    <source>
        <dbReference type="ARBA" id="ARBA00022832"/>
    </source>
</evidence>
<organism evidence="14 15">
    <name type="scientific">Acrasis kona</name>
    <dbReference type="NCBI Taxonomy" id="1008807"/>
    <lineage>
        <taxon>Eukaryota</taxon>
        <taxon>Discoba</taxon>
        <taxon>Heterolobosea</taxon>
        <taxon>Tetramitia</taxon>
        <taxon>Eutetramitia</taxon>
        <taxon>Acrasidae</taxon>
        <taxon>Acrasis</taxon>
    </lineage>
</organism>
<name>A0AAW2ZRB2_9EUKA</name>
<comment type="caution">
    <text evidence="14">The sequence shown here is derived from an EMBL/GenBank/DDBJ whole genome shotgun (WGS) entry which is preliminary data.</text>
</comment>
<keyword evidence="10 13" id="KW-0472">Membrane</keyword>
<evidence type="ECO:0000256" key="9">
    <source>
        <dbReference type="ARBA" id="ARBA00023098"/>
    </source>
</evidence>
<evidence type="ECO:0000313" key="14">
    <source>
        <dbReference type="EMBL" id="KAL0491294.1"/>
    </source>
</evidence>
<dbReference type="GO" id="GO:0030148">
    <property type="term" value="P:sphingolipid biosynthetic process"/>
    <property type="evidence" value="ECO:0007669"/>
    <property type="project" value="TreeGrafter"/>
</dbReference>
<keyword evidence="15" id="KW-1185">Reference proteome</keyword>
<evidence type="ECO:0000256" key="1">
    <source>
        <dbReference type="ARBA" id="ARBA00004141"/>
    </source>
</evidence>
<comment type="subcellular location">
    <subcellularLocation>
        <location evidence="1">Membrane</location>
        <topology evidence="1">Multi-pass membrane protein</topology>
    </subcellularLocation>
</comment>
<evidence type="ECO:0000256" key="5">
    <source>
        <dbReference type="ARBA" id="ARBA00022516"/>
    </source>
</evidence>
<dbReference type="Proteomes" id="UP001431209">
    <property type="component" value="Unassembled WGS sequence"/>
</dbReference>
<keyword evidence="5" id="KW-0444">Lipid biosynthesis</keyword>
<dbReference type="PANTHER" id="PTHR11035">
    <property type="entry name" value="VERY-LONG-CHAIN (3R)-3-HYDROXYACYL-COA DEHYDRATASE"/>
    <property type="match status" value="1"/>
</dbReference>
<sequence>MQNNKHSPSTLAKVYLSAYNISQIGGWGYILYKTLKLSFDHHNKPKETIKGKEQTYQRIWPQTSGLMESLHCLLGLVPGSPTTPLQQSVGRMCVAYGVNDFVSHSPLNASLNVAWSVADIIRYAFYVTSLWDITPQWLTYLRYTAFLLLYPVGMASEVGLVLTALYKGRGVPQENPLAYKAFALFFFAVIVGKGYPKVLRHMLALRRAKL</sequence>
<dbReference type="GO" id="GO:0102158">
    <property type="term" value="F:very-long-chain (3R)-3-hydroxyacyl-CoA dehydratase activity"/>
    <property type="evidence" value="ECO:0007669"/>
    <property type="project" value="UniProtKB-EC"/>
</dbReference>
<keyword evidence="12" id="KW-0456">Lyase</keyword>
<evidence type="ECO:0000256" key="13">
    <source>
        <dbReference type="SAM" id="Phobius"/>
    </source>
</evidence>
<keyword evidence="8 13" id="KW-1133">Transmembrane helix</keyword>
<evidence type="ECO:0000256" key="8">
    <source>
        <dbReference type="ARBA" id="ARBA00022989"/>
    </source>
</evidence>
<comment type="pathway">
    <text evidence="2">Lipid metabolism; fatty acid biosynthesis.</text>
</comment>
<keyword evidence="6 13" id="KW-0812">Transmembrane</keyword>
<feature type="transmembrane region" description="Helical" evidence="13">
    <location>
        <begin position="177"/>
        <end position="196"/>
    </location>
</feature>
<proteinExistence type="inferred from homology"/>
<evidence type="ECO:0000256" key="11">
    <source>
        <dbReference type="ARBA" id="ARBA00023160"/>
    </source>
</evidence>
<reference evidence="14 15" key="1">
    <citation type="submission" date="2024-03" db="EMBL/GenBank/DDBJ databases">
        <title>The Acrasis kona genome and developmental transcriptomes reveal deep origins of eukaryotic multicellular pathways.</title>
        <authorList>
            <person name="Sheikh S."/>
            <person name="Fu C.-J."/>
            <person name="Brown M.W."/>
            <person name="Baldauf S.L."/>
        </authorList>
    </citation>
    <scope>NUCLEOTIDE SEQUENCE [LARGE SCALE GENOMIC DNA]</scope>
    <source>
        <strain evidence="14 15">ATCC MYA-3509</strain>
    </source>
</reference>
<dbReference type="Pfam" id="PF04387">
    <property type="entry name" value="PTPLA"/>
    <property type="match status" value="1"/>
</dbReference>
<accession>A0AAW2ZRB2</accession>
<evidence type="ECO:0000256" key="3">
    <source>
        <dbReference type="ARBA" id="ARBA00007811"/>
    </source>
</evidence>
<evidence type="ECO:0000313" key="15">
    <source>
        <dbReference type="Proteomes" id="UP001431209"/>
    </source>
</evidence>
<gene>
    <name evidence="14" type="ORF">AKO1_002375</name>
</gene>
<evidence type="ECO:0000256" key="12">
    <source>
        <dbReference type="ARBA" id="ARBA00023239"/>
    </source>
</evidence>
<feature type="transmembrane region" description="Helical" evidence="13">
    <location>
        <begin position="145"/>
        <end position="165"/>
    </location>
</feature>